<gene>
    <name evidence="2" type="ORF">SBAD_LOCUS5705</name>
</gene>
<evidence type="ECO:0000256" key="1">
    <source>
        <dbReference type="SAM" id="MobiDB-lite"/>
    </source>
</evidence>
<feature type="region of interest" description="Disordered" evidence="1">
    <location>
        <begin position="90"/>
        <end position="151"/>
    </location>
</feature>
<name>A0A183IQ10_9BILA</name>
<evidence type="ECO:0000313" key="2">
    <source>
        <dbReference type="EMBL" id="VDP08061.1"/>
    </source>
</evidence>
<proteinExistence type="predicted"/>
<evidence type="ECO:0000313" key="3">
    <source>
        <dbReference type="Proteomes" id="UP000270296"/>
    </source>
</evidence>
<keyword evidence="3" id="KW-1185">Reference proteome</keyword>
<sequence length="151" mass="16779">MDFASVRGKSNLVSFGTVDEWPSDRCAAKAAALARMGRCAHCVERRRDTVKFALCHCRGRWSSTTSPGLWSSQFDSLKISRQFMRAFQSGSGTKSWTKRRIAKRDNRNGSTTTATAKSESSQHRRPTTVPAAGLGYLDPYRSGRPSDRVTE</sequence>
<dbReference type="WBParaSite" id="SBAD_0000593301-mRNA-1">
    <property type="protein sequence ID" value="SBAD_0000593301-mRNA-1"/>
    <property type="gene ID" value="SBAD_0000593301"/>
</dbReference>
<protein>
    <submittedName>
        <fullName evidence="2 4">Uncharacterized protein</fullName>
    </submittedName>
</protein>
<evidence type="ECO:0000313" key="4">
    <source>
        <dbReference type="WBParaSite" id="SBAD_0000593301-mRNA-1"/>
    </source>
</evidence>
<dbReference type="AlphaFoldDB" id="A0A183IQ10"/>
<dbReference type="EMBL" id="UZAM01009184">
    <property type="protein sequence ID" value="VDP08061.1"/>
    <property type="molecule type" value="Genomic_DNA"/>
</dbReference>
<organism evidence="4">
    <name type="scientific">Soboliphyme baturini</name>
    <dbReference type="NCBI Taxonomy" id="241478"/>
    <lineage>
        <taxon>Eukaryota</taxon>
        <taxon>Metazoa</taxon>
        <taxon>Ecdysozoa</taxon>
        <taxon>Nematoda</taxon>
        <taxon>Enoplea</taxon>
        <taxon>Dorylaimia</taxon>
        <taxon>Dioctophymatida</taxon>
        <taxon>Dioctophymatoidea</taxon>
        <taxon>Soboliphymatidae</taxon>
        <taxon>Soboliphyme</taxon>
    </lineage>
</organism>
<dbReference type="Proteomes" id="UP000270296">
    <property type="component" value="Unassembled WGS sequence"/>
</dbReference>
<accession>A0A183IQ10</accession>
<feature type="compositionally biased region" description="Low complexity" evidence="1">
    <location>
        <begin position="110"/>
        <end position="119"/>
    </location>
</feature>
<reference evidence="4" key="1">
    <citation type="submission" date="2016-06" db="UniProtKB">
        <authorList>
            <consortium name="WormBaseParasite"/>
        </authorList>
    </citation>
    <scope>IDENTIFICATION</scope>
</reference>
<reference evidence="2 3" key="2">
    <citation type="submission" date="2018-11" db="EMBL/GenBank/DDBJ databases">
        <authorList>
            <consortium name="Pathogen Informatics"/>
        </authorList>
    </citation>
    <scope>NUCLEOTIDE SEQUENCE [LARGE SCALE GENOMIC DNA]</scope>
</reference>